<dbReference type="InterPro" id="IPR013264">
    <property type="entry name" value="DNAG_N"/>
</dbReference>
<dbReference type="SMART" id="SM00493">
    <property type="entry name" value="TOPRIM"/>
    <property type="match status" value="1"/>
</dbReference>
<dbReference type="InterPro" id="IPR050219">
    <property type="entry name" value="DnaG_primase"/>
</dbReference>
<dbReference type="PANTHER" id="PTHR30313:SF2">
    <property type="entry name" value="DNA PRIMASE"/>
    <property type="match status" value="1"/>
</dbReference>
<dbReference type="InterPro" id="IPR030846">
    <property type="entry name" value="DnaG_bac"/>
</dbReference>
<keyword evidence="6 12" id="KW-0479">Metal-binding</keyword>
<gene>
    <name evidence="12" type="primary">dnaG</name>
    <name evidence="16" type="ORF">C4544_00395</name>
</gene>
<dbReference type="Gene3D" id="3.40.1360.10">
    <property type="match status" value="1"/>
</dbReference>
<dbReference type="SUPFAM" id="SSF57783">
    <property type="entry name" value="Zinc beta-ribbon"/>
    <property type="match status" value="1"/>
</dbReference>
<dbReference type="PIRSF" id="PIRSF002811">
    <property type="entry name" value="DnaG"/>
    <property type="match status" value="1"/>
</dbReference>
<dbReference type="InterPro" id="IPR036185">
    <property type="entry name" value="DNA_heli_DnaB-like_N_sf"/>
</dbReference>
<dbReference type="GO" id="GO:0008270">
    <property type="term" value="F:zinc ion binding"/>
    <property type="evidence" value="ECO:0007669"/>
    <property type="project" value="UniProtKB-UniRule"/>
</dbReference>
<dbReference type="InterPro" id="IPR036977">
    <property type="entry name" value="DNA_primase_Znf_CHC2"/>
</dbReference>
<dbReference type="CDD" id="cd03364">
    <property type="entry name" value="TOPRIM_DnaG_primases"/>
    <property type="match status" value="1"/>
</dbReference>
<dbReference type="Pfam" id="PF01807">
    <property type="entry name" value="Zn_ribbon_DnaG"/>
    <property type="match status" value="1"/>
</dbReference>
<evidence type="ECO:0000256" key="14">
    <source>
        <dbReference type="PIRSR" id="PIRSR002811-1"/>
    </source>
</evidence>
<keyword evidence="8 12" id="KW-0862">Zinc</keyword>
<name>A0A419DGS4_9BACT</name>
<comment type="cofactor">
    <cofactor evidence="12 13 14">
        <name>Zn(2+)</name>
        <dbReference type="ChEBI" id="CHEBI:29105"/>
    </cofactor>
    <text evidence="12 13 14">Binds 1 zinc ion per monomer.</text>
</comment>
<evidence type="ECO:0000256" key="3">
    <source>
        <dbReference type="ARBA" id="ARBA00022679"/>
    </source>
</evidence>
<organism evidence="16 17">
    <name type="scientific">candidate division WS5 bacterium</name>
    <dbReference type="NCBI Taxonomy" id="2093353"/>
    <lineage>
        <taxon>Bacteria</taxon>
        <taxon>candidate division WS5</taxon>
    </lineage>
</organism>
<evidence type="ECO:0000256" key="2">
    <source>
        <dbReference type="ARBA" id="ARBA00022515"/>
    </source>
</evidence>
<dbReference type="EC" id="2.7.7.101" evidence="12"/>
<dbReference type="Gene3D" id="3.90.580.10">
    <property type="entry name" value="Zinc finger, CHC2-type domain"/>
    <property type="match status" value="1"/>
</dbReference>
<dbReference type="GO" id="GO:0006269">
    <property type="term" value="P:DNA replication, synthesis of primer"/>
    <property type="evidence" value="ECO:0007669"/>
    <property type="project" value="UniProtKB-UniRule"/>
</dbReference>
<dbReference type="SUPFAM" id="SSF48024">
    <property type="entry name" value="N-terminal domain of DnaB helicase"/>
    <property type="match status" value="1"/>
</dbReference>
<dbReference type="Gene3D" id="3.90.980.10">
    <property type="entry name" value="DNA primase, catalytic core, N-terminal domain"/>
    <property type="match status" value="1"/>
</dbReference>
<dbReference type="NCBIfam" id="TIGR01391">
    <property type="entry name" value="dnaG"/>
    <property type="match status" value="1"/>
</dbReference>
<keyword evidence="2 12" id="KW-0639">Primosome</keyword>
<feature type="zinc finger region" description="CHC2-type" evidence="12 14">
    <location>
        <begin position="34"/>
        <end position="58"/>
    </location>
</feature>
<evidence type="ECO:0000256" key="10">
    <source>
        <dbReference type="ARBA" id="ARBA00023125"/>
    </source>
</evidence>
<comment type="domain">
    <text evidence="12">Contains an N-terminal zinc-binding domain, a central core domain that contains the primase activity, and a C-terminal DnaB-binding domain.</text>
</comment>
<keyword evidence="11 12" id="KW-0804">Transcription</keyword>
<evidence type="ECO:0000256" key="4">
    <source>
        <dbReference type="ARBA" id="ARBA00022695"/>
    </source>
</evidence>
<dbReference type="Proteomes" id="UP000285655">
    <property type="component" value="Unassembled WGS sequence"/>
</dbReference>
<dbReference type="InterPro" id="IPR006171">
    <property type="entry name" value="TOPRIM_dom"/>
</dbReference>
<evidence type="ECO:0000259" key="15">
    <source>
        <dbReference type="PROSITE" id="PS50880"/>
    </source>
</evidence>
<dbReference type="HAMAP" id="MF_00974">
    <property type="entry name" value="DNA_primase_DnaG"/>
    <property type="match status" value="1"/>
</dbReference>
<dbReference type="Pfam" id="PF08275">
    <property type="entry name" value="DNAG_N"/>
    <property type="match status" value="1"/>
</dbReference>
<dbReference type="EMBL" id="QZJW01000002">
    <property type="protein sequence ID" value="RJO62292.1"/>
    <property type="molecule type" value="Genomic_DNA"/>
</dbReference>
<dbReference type="InterPro" id="IPR007693">
    <property type="entry name" value="DNA_helicase_DnaB-like_N"/>
</dbReference>
<dbReference type="SUPFAM" id="SSF56731">
    <property type="entry name" value="DNA primase core"/>
    <property type="match status" value="1"/>
</dbReference>
<dbReference type="InterPro" id="IPR034151">
    <property type="entry name" value="TOPRIM_DnaG_bac"/>
</dbReference>
<dbReference type="Pfam" id="PF00772">
    <property type="entry name" value="DnaB"/>
    <property type="match status" value="1"/>
</dbReference>
<evidence type="ECO:0000256" key="13">
    <source>
        <dbReference type="PIRNR" id="PIRNR002811"/>
    </source>
</evidence>
<comment type="catalytic activity">
    <reaction evidence="12">
        <text>ssDNA + n NTP = ssDNA/pppN(pN)n-1 hybrid + (n-1) diphosphate.</text>
        <dbReference type="EC" id="2.7.7.101"/>
    </reaction>
</comment>
<dbReference type="InterPro" id="IPR006295">
    <property type="entry name" value="DNA_primase_DnaG"/>
</dbReference>
<comment type="function">
    <text evidence="12 13">RNA polymerase that catalyzes the synthesis of short RNA molecules used as primers for DNA polymerase during DNA replication.</text>
</comment>
<comment type="subunit">
    <text evidence="12">Monomer. Interacts with DnaB.</text>
</comment>
<dbReference type="PROSITE" id="PS50880">
    <property type="entry name" value="TOPRIM"/>
    <property type="match status" value="1"/>
</dbReference>
<evidence type="ECO:0000313" key="16">
    <source>
        <dbReference type="EMBL" id="RJO62292.1"/>
    </source>
</evidence>
<dbReference type="InterPro" id="IPR019475">
    <property type="entry name" value="DNA_primase_DnaB-bd"/>
</dbReference>
<dbReference type="InterPro" id="IPR037068">
    <property type="entry name" value="DNA_primase_core_N_sf"/>
</dbReference>
<keyword evidence="5 12" id="KW-0235">DNA replication</keyword>
<keyword evidence="10 12" id="KW-0238">DNA-binding</keyword>
<evidence type="ECO:0000256" key="7">
    <source>
        <dbReference type="ARBA" id="ARBA00022771"/>
    </source>
</evidence>
<keyword evidence="1 12" id="KW-0240">DNA-directed RNA polymerase</keyword>
<evidence type="ECO:0000313" key="17">
    <source>
        <dbReference type="Proteomes" id="UP000285655"/>
    </source>
</evidence>
<dbReference type="PANTHER" id="PTHR30313">
    <property type="entry name" value="DNA PRIMASE"/>
    <property type="match status" value="1"/>
</dbReference>
<evidence type="ECO:0000256" key="1">
    <source>
        <dbReference type="ARBA" id="ARBA00022478"/>
    </source>
</evidence>
<dbReference type="GO" id="GO:0005524">
    <property type="term" value="F:ATP binding"/>
    <property type="evidence" value="ECO:0007669"/>
    <property type="project" value="InterPro"/>
</dbReference>
<dbReference type="InterPro" id="IPR002694">
    <property type="entry name" value="Znf_CHC2"/>
</dbReference>
<evidence type="ECO:0000256" key="11">
    <source>
        <dbReference type="ARBA" id="ARBA00023163"/>
    </source>
</evidence>
<keyword evidence="4 12" id="KW-0548">Nucleotidyltransferase</keyword>
<evidence type="ECO:0000256" key="5">
    <source>
        <dbReference type="ARBA" id="ARBA00022705"/>
    </source>
</evidence>
<dbReference type="InterPro" id="IPR016136">
    <property type="entry name" value="DNA_helicase_N/primase_C"/>
</dbReference>
<keyword evidence="3 12" id="KW-0808">Transferase</keyword>
<dbReference type="Gene3D" id="1.10.860.10">
    <property type="entry name" value="DNAb Helicase, Chain A"/>
    <property type="match status" value="1"/>
</dbReference>
<keyword evidence="9" id="KW-0460">Magnesium</keyword>
<protein>
    <recommendedName>
        <fullName evidence="12 13">DNA primase</fullName>
        <ecNumber evidence="12">2.7.7.101</ecNumber>
    </recommendedName>
</protein>
<dbReference type="SMART" id="SM00400">
    <property type="entry name" value="ZnF_CHCC"/>
    <property type="match status" value="1"/>
</dbReference>
<evidence type="ECO:0000256" key="8">
    <source>
        <dbReference type="ARBA" id="ARBA00022833"/>
    </source>
</evidence>
<dbReference type="GO" id="GO:0000428">
    <property type="term" value="C:DNA-directed RNA polymerase complex"/>
    <property type="evidence" value="ECO:0007669"/>
    <property type="project" value="UniProtKB-KW"/>
</dbReference>
<dbReference type="GO" id="GO:0003678">
    <property type="term" value="F:DNA helicase activity"/>
    <property type="evidence" value="ECO:0007669"/>
    <property type="project" value="InterPro"/>
</dbReference>
<evidence type="ECO:0000256" key="6">
    <source>
        <dbReference type="ARBA" id="ARBA00022723"/>
    </source>
</evidence>
<keyword evidence="7 12" id="KW-0863">Zinc-finger</keyword>
<feature type="domain" description="Toprim" evidence="15">
    <location>
        <begin position="247"/>
        <end position="326"/>
    </location>
</feature>
<reference evidence="16 17" key="1">
    <citation type="journal article" date="2017" name="ISME J.">
        <title>Energy and carbon metabolisms in a deep terrestrial subsurface fluid microbial community.</title>
        <authorList>
            <person name="Momper L."/>
            <person name="Jungbluth S.P."/>
            <person name="Lee M.D."/>
            <person name="Amend J.P."/>
        </authorList>
    </citation>
    <scope>NUCLEOTIDE SEQUENCE [LARGE SCALE GENOMIC DNA]</scope>
    <source>
        <strain evidence="16">SURF_29</strain>
    </source>
</reference>
<accession>A0A419DGS4</accession>
<evidence type="ECO:0000256" key="12">
    <source>
        <dbReference type="HAMAP-Rule" id="MF_00974"/>
    </source>
</evidence>
<dbReference type="Pfam" id="PF13155">
    <property type="entry name" value="Toprim_2"/>
    <property type="match status" value="1"/>
</dbReference>
<dbReference type="AlphaFoldDB" id="A0A419DGS4"/>
<dbReference type="Pfam" id="PF10410">
    <property type="entry name" value="DnaB_bind"/>
    <property type="match status" value="1"/>
</dbReference>
<dbReference type="GO" id="GO:0003899">
    <property type="term" value="F:DNA-directed RNA polymerase activity"/>
    <property type="evidence" value="ECO:0007669"/>
    <property type="project" value="UniProtKB-UniRule"/>
</dbReference>
<sequence length="583" mass="66344">MNEVEEIKDKLDLVDYVGRVVQLKKTGQNYKGLCPFHNEKTPSFIVSPDKQIYHCFGCNEGGDIFAWLMKTDGMEFVEALKKLAADAGITLAKNYNPEKNDEREKLFDINEEACRFFQKNLKGTLGKKALEYLKKRKLTEKTIEGFRLGYAPGGNELLKKLIADGYKKSDLVNAGVAKVKDGRLVSQFRNRVTFPIINTGGRVVGFSARVLDDSLPKYINTPSTDIYDKSGILYGISEAKEAMRKQKHTIIVEGNMDVIASHQAGVKNVVASSGTALTERQLDILKKFSPNVKLAFDIDMAGDMATRRAIEMAFQKNINIKIIEIPDGKDPADLVQKSPDKWIGAVKKAAYVIDYLFEKLFTADVQKDVLKKKKATKEFTSFISKLEDPVEKDHYIKKLASRIGASEDSIRKILEKNKKTSEKKPSERENISKEIMDIRNEVEKRLLGIALINKSNHKYFFNTMTTEEFKNGETNKLYKKAKDYYNAKKVFDLKSFTKMLKAEEAEVFNILLIKSELEAENLSTEELSDEIFYLAKKIKQLDIQEKKALVAQEIKEAEARKDDKCAKNLIQKMQQLLKEEQKL</sequence>
<dbReference type="GO" id="GO:1990077">
    <property type="term" value="C:primosome complex"/>
    <property type="evidence" value="ECO:0007669"/>
    <property type="project" value="UniProtKB-KW"/>
</dbReference>
<dbReference type="GO" id="GO:0005737">
    <property type="term" value="C:cytoplasm"/>
    <property type="evidence" value="ECO:0007669"/>
    <property type="project" value="TreeGrafter"/>
</dbReference>
<comment type="similarity">
    <text evidence="12 13">Belongs to the DnaG primase family.</text>
</comment>
<dbReference type="GO" id="GO:0003677">
    <property type="term" value="F:DNA binding"/>
    <property type="evidence" value="ECO:0007669"/>
    <property type="project" value="UniProtKB-KW"/>
</dbReference>
<proteinExistence type="inferred from homology"/>
<evidence type="ECO:0000256" key="9">
    <source>
        <dbReference type="ARBA" id="ARBA00022842"/>
    </source>
</evidence>
<dbReference type="FunFam" id="3.90.580.10:FF:000001">
    <property type="entry name" value="DNA primase"/>
    <property type="match status" value="1"/>
</dbReference>
<comment type="caution">
    <text evidence="16">The sequence shown here is derived from an EMBL/GenBank/DDBJ whole genome shotgun (WGS) entry which is preliminary data.</text>
</comment>